<evidence type="ECO:0000313" key="1">
    <source>
        <dbReference type="EMBL" id="MDR6527286.1"/>
    </source>
</evidence>
<dbReference type="Proteomes" id="UP001184861">
    <property type="component" value="Unassembled WGS sequence"/>
</dbReference>
<dbReference type="EMBL" id="JAVDQY010000003">
    <property type="protein sequence ID" value="MDR6527286.1"/>
    <property type="molecule type" value="Genomic_DNA"/>
</dbReference>
<name>A0AAE3YBV2_9FLAO</name>
<sequence>MRQFIDRYVLHTVDKLSTNLTNPSFEIINNLNLFL</sequence>
<organism evidence="1 2">
    <name type="scientific">Chryseobacterium rhizosphaerae</name>
    <dbReference type="NCBI Taxonomy" id="395937"/>
    <lineage>
        <taxon>Bacteria</taxon>
        <taxon>Pseudomonadati</taxon>
        <taxon>Bacteroidota</taxon>
        <taxon>Flavobacteriia</taxon>
        <taxon>Flavobacteriales</taxon>
        <taxon>Weeksellaceae</taxon>
        <taxon>Chryseobacterium group</taxon>
        <taxon>Chryseobacterium</taxon>
    </lineage>
</organism>
<dbReference type="AlphaFoldDB" id="A0AAE3YBV2"/>
<proteinExistence type="predicted"/>
<gene>
    <name evidence="1" type="ORF">J2787_002678</name>
</gene>
<accession>A0AAE3YBV2</accession>
<comment type="caution">
    <text evidence="1">The sequence shown here is derived from an EMBL/GenBank/DDBJ whole genome shotgun (WGS) entry which is preliminary data.</text>
</comment>
<reference evidence="1" key="1">
    <citation type="submission" date="2023-07" db="EMBL/GenBank/DDBJ databases">
        <title>Sorghum-associated microbial communities from plants grown in Nebraska, USA.</title>
        <authorList>
            <person name="Schachtman D."/>
        </authorList>
    </citation>
    <scope>NUCLEOTIDE SEQUENCE</scope>
    <source>
        <strain evidence="1">DS2360</strain>
    </source>
</reference>
<protein>
    <submittedName>
        <fullName evidence="1">Uncharacterized protein</fullName>
    </submittedName>
</protein>
<evidence type="ECO:0000313" key="2">
    <source>
        <dbReference type="Proteomes" id="UP001184861"/>
    </source>
</evidence>